<dbReference type="EMBL" id="JBIASD010000001">
    <property type="protein sequence ID" value="MFF3664443.1"/>
    <property type="molecule type" value="Genomic_DNA"/>
</dbReference>
<accession>A0ABW6SHR8</accession>
<name>A0ABW6SHR8_9ACTN</name>
<dbReference type="RefSeq" id="WP_387408542.1">
    <property type="nucleotide sequence ID" value="NZ_JBIASD010000001.1"/>
</dbReference>
<dbReference type="InterPro" id="IPR021424">
    <property type="entry name" value="PorA"/>
</dbReference>
<organism evidence="2 3">
    <name type="scientific">Microtetraspora malaysiensis</name>
    <dbReference type="NCBI Taxonomy" id="161358"/>
    <lineage>
        <taxon>Bacteria</taxon>
        <taxon>Bacillati</taxon>
        <taxon>Actinomycetota</taxon>
        <taxon>Actinomycetes</taxon>
        <taxon>Streptosporangiales</taxon>
        <taxon>Streptosporangiaceae</taxon>
        <taxon>Microtetraspora</taxon>
    </lineage>
</organism>
<proteinExistence type="predicted"/>
<keyword evidence="1" id="KW-0472">Membrane</keyword>
<protein>
    <submittedName>
        <fullName evidence="2">DUF3068 domain-containing protein</fullName>
    </submittedName>
</protein>
<evidence type="ECO:0000256" key="1">
    <source>
        <dbReference type="SAM" id="Phobius"/>
    </source>
</evidence>
<gene>
    <name evidence="2" type="ORF">ACFYXI_02530</name>
</gene>
<comment type="caution">
    <text evidence="2">The sequence shown here is derived from an EMBL/GenBank/DDBJ whole genome shotgun (WGS) entry which is preliminary data.</text>
</comment>
<sequence length="306" mass="33298">MRRLVGVVLLAAGAFFIVLAPLVKFVDAGKLIQAPADQYSITYLRAENAQYFSAQDLKVLTGTIDITVTTRGDVKEAKDDHVVWDQFTSASDVTNGRPGISMTEFRSAFNKYDGAGVNCCGANVDSEPVQLEGQIYLFPFGVEKKTYKVFNSSTRKAYDAVFSGEDTIEGLPVYKFVQQVPPTVVESRNLPASLLGMTETGDVAVDQVYDGVNTFWVEPRTGAPVKQEQQRHEVFKTRDGVERRPAFVATAVMTPKSVSDLAKTVRDNLSQITLITITLPLVSLILGVALILGGVVLLRVPSSRGA</sequence>
<evidence type="ECO:0000313" key="2">
    <source>
        <dbReference type="EMBL" id="MFF3664443.1"/>
    </source>
</evidence>
<feature type="transmembrane region" description="Helical" evidence="1">
    <location>
        <begin position="272"/>
        <end position="298"/>
    </location>
</feature>
<dbReference type="Pfam" id="PF11271">
    <property type="entry name" value="PorA"/>
    <property type="match status" value="1"/>
</dbReference>
<reference evidence="2 3" key="1">
    <citation type="submission" date="2024-10" db="EMBL/GenBank/DDBJ databases">
        <title>The Natural Products Discovery Center: Release of the First 8490 Sequenced Strains for Exploring Actinobacteria Biosynthetic Diversity.</title>
        <authorList>
            <person name="Kalkreuter E."/>
            <person name="Kautsar S.A."/>
            <person name="Yang D."/>
            <person name="Bader C.D."/>
            <person name="Teijaro C.N."/>
            <person name="Fluegel L."/>
            <person name="Davis C.M."/>
            <person name="Simpson J.R."/>
            <person name="Lauterbach L."/>
            <person name="Steele A.D."/>
            <person name="Gui C."/>
            <person name="Meng S."/>
            <person name="Li G."/>
            <person name="Viehrig K."/>
            <person name="Ye F."/>
            <person name="Su P."/>
            <person name="Kiefer A.F."/>
            <person name="Nichols A."/>
            <person name="Cepeda A.J."/>
            <person name="Yan W."/>
            <person name="Fan B."/>
            <person name="Jiang Y."/>
            <person name="Adhikari A."/>
            <person name="Zheng C.-J."/>
            <person name="Schuster L."/>
            <person name="Cowan T.M."/>
            <person name="Smanski M.J."/>
            <person name="Chevrette M.G."/>
            <person name="De Carvalho L.P.S."/>
            <person name="Shen B."/>
        </authorList>
    </citation>
    <scope>NUCLEOTIDE SEQUENCE [LARGE SCALE GENOMIC DNA]</scope>
    <source>
        <strain evidence="2 3">NPDC002173</strain>
    </source>
</reference>
<keyword evidence="3" id="KW-1185">Reference proteome</keyword>
<dbReference type="Proteomes" id="UP001602013">
    <property type="component" value="Unassembled WGS sequence"/>
</dbReference>
<evidence type="ECO:0000313" key="3">
    <source>
        <dbReference type="Proteomes" id="UP001602013"/>
    </source>
</evidence>
<keyword evidence="1" id="KW-0812">Transmembrane</keyword>
<keyword evidence="1" id="KW-1133">Transmembrane helix</keyword>